<name>A0A0R1YCH5_9LACO</name>
<evidence type="ECO:0000313" key="2">
    <source>
        <dbReference type="EMBL" id="KRM40093.1"/>
    </source>
</evidence>
<dbReference type="AlphaFoldDB" id="A0A0R1YCH5"/>
<dbReference type="OrthoDB" id="2311759at2"/>
<dbReference type="STRING" id="1423754.FC39_GL000910"/>
<dbReference type="GO" id="GO:0030153">
    <property type="term" value="P:bacteriocin immunity"/>
    <property type="evidence" value="ECO:0007669"/>
    <property type="project" value="UniProtKB-KW"/>
</dbReference>
<dbReference type="Proteomes" id="UP000051223">
    <property type="component" value="Unassembled WGS sequence"/>
</dbReference>
<sequence>MARKKKFPKGKSMIGVGALNELKPQNDNFVIKVRSLIDANPEVMANQTIMKFLELALFRANEGEPVNEVAKTLDDELSGYLVKNGFKAPKGVQGLQRELKQYTEVL</sequence>
<evidence type="ECO:0000313" key="3">
    <source>
        <dbReference type="Proteomes" id="UP000051223"/>
    </source>
</evidence>
<reference evidence="2 3" key="1">
    <citation type="journal article" date="2015" name="Genome Announc.">
        <title>Expanding the biotechnology potential of lactobacilli through comparative genomics of 213 strains and associated genera.</title>
        <authorList>
            <person name="Sun Z."/>
            <person name="Harris H.M."/>
            <person name="McCann A."/>
            <person name="Guo C."/>
            <person name="Argimon S."/>
            <person name="Zhang W."/>
            <person name="Yang X."/>
            <person name="Jeffery I.B."/>
            <person name="Cooney J.C."/>
            <person name="Kagawa T.F."/>
            <person name="Liu W."/>
            <person name="Song Y."/>
            <person name="Salvetti E."/>
            <person name="Wrobel A."/>
            <person name="Rasinkangas P."/>
            <person name="Parkhill J."/>
            <person name="Rea M.C."/>
            <person name="O'Sullivan O."/>
            <person name="Ritari J."/>
            <person name="Douillard F.P."/>
            <person name="Paul Ross R."/>
            <person name="Yang R."/>
            <person name="Briner A.E."/>
            <person name="Felis G.E."/>
            <person name="de Vos W.M."/>
            <person name="Barrangou R."/>
            <person name="Klaenhammer T.R."/>
            <person name="Caufield P.W."/>
            <person name="Cui Y."/>
            <person name="Zhang H."/>
            <person name="O'Toole P.W."/>
        </authorList>
    </citation>
    <scope>NUCLEOTIDE SEQUENCE [LARGE SCALE GENOMIC DNA]</scope>
    <source>
        <strain evidence="2 3">DSM 5661</strain>
    </source>
</reference>
<dbReference type="SUPFAM" id="SSF109797">
    <property type="entry name" value="Bacteriocin immunity protein-like"/>
    <property type="match status" value="1"/>
</dbReference>
<dbReference type="EMBL" id="AZGI01000029">
    <property type="protein sequence ID" value="KRM40093.1"/>
    <property type="molecule type" value="Genomic_DNA"/>
</dbReference>
<organism evidence="2 3">
    <name type="scientific">Lactobacillus hamsteri DSM 5661 = JCM 6256</name>
    <dbReference type="NCBI Taxonomy" id="1423754"/>
    <lineage>
        <taxon>Bacteria</taxon>
        <taxon>Bacillati</taxon>
        <taxon>Bacillota</taxon>
        <taxon>Bacilli</taxon>
        <taxon>Lactobacillales</taxon>
        <taxon>Lactobacillaceae</taxon>
        <taxon>Lactobacillus</taxon>
    </lineage>
</organism>
<gene>
    <name evidence="2" type="ORF">FC39_GL000910</name>
</gene>
<evidence type="ECO:0000256" key="1">
    <source>
        <dbReference type="ARBA" id="ARBA00023025"/>
    </source>
</evidence>
<dbReference type="Gene3D" id="1.20.1440.50">
    <property type="entry name" value="Ta0600-like"/>
    <property type="match status" value="1"/>
</dbReference>
<dbReference type="eggNOG" id="ENOG5030AG3">
    <property type="taxonomic scope" value="Bacteria"/>
</dbReference>
<dbReference type="InterPro" id="IPR015046">
    <property type="entry name" value="LciA_Immunity-like"/>
</dbReference>
<keyword evidence="3" id="KW-1185">Reference proteome</keyword>
<protein>
    <recommendedName>
        <fullName evidence="4">Bacteriocin immunity protein</fullName>
    </recommendedName>
</protein>
<dbReference type="Pfam" id="PF08951">
    <property type="entry name" value="EntA_Immun"/>
    <property type="match status" value="1"/>
</dbReference>
<comment type="caution">
    <text evidence="2">The sequence shown here is derived from an EMBL/GenBank/DDBJ whole genome shotgun (WGS) entry which is preliminary data.</text>
</comment>
<evidence type="ECO:0008006" key="4">
    <source>
        <dbReference type="Google" id="ProtNLM"/>
    </source>
</evidence>
<dbReference type="RefSeq" id="WP_025081016.1">
    <property type="nucleotide sequence ID" value="NZ_AZGI01000029.1"/>
</dbReference>
<keyword evidence="1" id="KW-0079">Bacteriocin immunity</keyword>
<dbReference type="InterPro" id="IPR023130">
    <property type="entry name" value="Ta0600-like_sf"/>
</dbReference>
<accession>A0A0R1YCH5</accession>
<proteinExistence type="predicted"/>
<dbReference type="PATRIC" id="fig|1423754.3.peg.936"/>